<evidence type="ECO:0000256" key="1">
    <source>
        <dbReference type="SAM" id="SignalP"/>
    </source>
</evidence>
<feature type="signal peptide" evidence="1">
    <location>
        <begin position="1"/>
        <end position="21"/>
    </location>
</feature>
<dbReference type="PANTHER" id="PTHR43606">
    <property type="entry name" value="PHOSPHATASE, PUTATIVE (AFU_ORTHOLOGUE AFUA_6G08710)-RELATED"/>
    <property type="match status" value="1"/>
</dbReference>
<dbReference type="CDD" id="cd07389">
    <property type="entry name" value="MPP_PhoD"/>
    <property type="match status" value="1"/>
</dbReference>
<gene>
    <name evidence="4" type="ORF">FKR81_39465</name>
</gene>
<feature type="domain" description="PhoD-like phosphatase metallophosphatase" evidence="2">
    <location>
        <begin position="135"/>
        <end position="479"/>
    </location>
</feature>
<sequence>MLRFSAFAGAAFVIAPSAADAARSVFRHGVASGDPLPDRVMLWTRVTPTSDAVPGSGRGPSVTVGYEVAEDAVFKRVVRRGSATTGPAHDHTVKVDATGLRAGRTYFYRFTFDGHRSPVGRTKTAPTGSVSQLRFGVVSCSNYQAGHFAAYQHLAERGDLDAVVHLGDYLYEYGPGEYGAFRAHQPAREVTTLAEYRMRHGQYKTDPQLQQLHAAYPWIITWDDHETANDAWSGGAENHTEGAEGTWVSRRAAALRAYHEWMPIRFGAGDTIYRRLRFGSLASLSMLDLRSYRAKQGTPGSLTGPDQMAFLRESLLDSDVQWKLVGNPVMFSPLLVPPLPLAVGTALASLTGQSPDGVVLNNDQWDGYSADRRALISLLADNGVRDTVFLTGDIHTSWAFEVPVDAGTYPLSRTVATELVVPSVTSDNIDDLTRTPPRTSSVAVETALMGLNRHLKWAELDSHGYAVLDVRPAEVRMSWYFLADRQRADSPAALAKSVVVPAGTQSIR</sequence>
<evidence type="ECO:0000259" key="3">
    <source>
        <dbReference type="Pfam" id="PF16655"/>
    </source>
</evidence>
<protein>
    <submittedName>
        <fullName evidence="4">Alkaline phosphatase</fullName>
    </submittedName>
</protein>
<dbReference type="PANTHER" id="PTHR43606:SF2">
    <property type="entry name" value="ALKALINE PHOSPHATASE FAMILY PROTEIN (AFU_ORTHOLOGUE AFUA_5G03860)"/>
    <property type="match status" value="1"/>
</dbReference>
<dbReference type="InterPro" id="IPR038607">
    <property type="entry name" value="PhoD-like_sf"/>
</dbReference>
<proteinExistence type="predicted"/>
<comment type="caution">
    <text evidence="4">The sequence shown here is derived from an EMBL/GenBank/DDBJ whole genome shotgun (WGS) entry which is preliminary data.</text>
</comment>
<accession>A0A563EGF5</accession>
<dbReference type="InterPro" id="IPR029052">
    <property type="entry name" value="Metallo-depent_PP-like"/>
</dbReference>
<keyword evidence="1" id="KW-0732">Signal</keyword>
<evidence type="ECO:0000313" key="4">
    <source>
        <dbReference type="EMBL" id="TWP45306.1"/>
    </source>
</evidence>
<dbReference type="Gene3D" id="2.60.40.380">
    <property type="entry name" value="Purple acid phosphatase-like, N-terminal"/>
    <property type="match status" value="1"/>
</dbReference>
<feature type="chain" id="PRO_5021904705" evidence="1">
    <location>
        <begin position="22"/>
        <end position="508"/>
    </location>
</feature>
<keyword evidence="5" id="KW-1185">Reference proteome</keyword>
<dbReference type="EMBL" id="VOBR01000042">
    <property type="protein sequence ID" value="TWP45306.1"/>
    <property type="molecule type" value="Genomic_DNA"/>
</dbReference>
<reference evidence="4 5" key="1">
    <citation type="submission" date="2019-07" db="EMBL/GenBank/DDBJ databases">
        <title>Lentzea xizangensis sp. nov., isolated from Qinghai-Tibetan Plateau Soils.</title>
        <authorList>
            <person name="Huang J."/>
        </authorList>
    </citation>
    <scope>NUCLEOTIDE SEQUENCE [LARGE SCALE GENOMIC DNA]</scope>
    <source>
        <strain evidence="4 5">FXJ1.1311</strain>
    </source>
</reference>
<dbReference type="Proteomes" id="UP000316639">
    <property type="component" value="Unassembled WGS sequence"/>
</dbReference>
<dbReference type="InterPro" id="IPR052900">
    <property type="entry name" value="Phospholipid_Metab_Enz"/>
</dbReference>
<feature type="domain" description="Phospholipase D N-terminal" evidence="3">
    <location>
        <begin position="28"/>
        <end position="124"/>
    </location>
</feature>
<name>A0A563EGF5_9PSEU</name>
<dbReference type="Gene3D" id="3.60.21.70">
    <property type="entry name" value="PhoD-like phosphatase"/>
    <property type="match status" value="1"/>
</dbReference>
<dbReference type="OrthoDB" id="327733at2"/>
<dbReference type="Pfam" id="PF16655">
    <property type="entry name" value="PhoD_N"/>
    <property type="match status" value="1"/>
</dbReference>
<dbReference type="SUPFAM" id="SSF56300">
    <property type="entry name" value="Metallo-dependent phosphatases"/>
    <property type="match status" value="1"/>
</dbReference>
<evidence type="ECO:0000259" key="2">
    <source>
        <dbReference type="Pfam" id="PF09423"/>
    </source>
</evidence>
<organism evidence="4 5">
    <name type="scientific">Lentzea tibetensis</name>
    <dbReference type="NCBI Taxonomy" id="2591470"/>
    <lineage>
        <taxon>Bacteria</taxon>
        <taxon>Bacillati</taxon>
        <taxon>Actinomycetota</taxon>
        <taxon>Actinomycetes</taxon>
        <taxon>Pseudonocardiales</taxon>
        <taxon>Pseudonocardiaceae</taxon>
        <taxon>Lentzea</taxon>
    </lineage>
</organism>
<dbReference type="AlphaFoldDB" id="A0A563EGF5"/>
<dbReference type="InterPro" id="IPR018946">
    <property type="entry name" value="PhoD-like_MPP"/>
</dbReference>
<dbReference type="Pfam" id="PF09423">
    <property type="entry name" value="PhoD"/>
    <property type="match status" value="1"/>
</dbReference>
<dbReference type="InterPro" id="IPR032093">
    <property type="entry name" value="PhoD_N"/>
</dbReference>
<evidence type="ECO:0000313" key="5">
    <source>
        <dbReference type="Proteomes" id="UP000316639"/>
    </source>
</evidence>